<dbReference type="RefSeq" id="XP_018126646.1">
    <property type="nucleotide sequence ID" value="XM_018278369.1"/>
</dbReference>
<sequence length="119" mass="12979">MHLKTCALSVALLSGLASAYVPIGYGQQLQNNDQANHWVVWVEGKSACPNSRTLGLLVKSPCGQKFKYDGVEYKLADCDQSNEPKSLVSGGVSWSCKLDHDKINCHSGTHDIVKHGYCK</sequence>
<keyword evidence="3" id="KW-1185">Reference proteome</keyword>
<dbReference type="OrthoDB" id="4438755at2759"/>
<reference evidence="3" key="2">
    <citation type="journal article" date="2018" name="Nat. Commun.">
        <title>Extreme sensitivity to ultraviolet light in the fungal pathogen causing white-nose syndrome of bats.</title>
        <authorList>
            <person name="Palmer J.M."/>
            <person name="Drees K.P."/>
            <person name="Foster J.T."/>
            <person name="Lindner D.L."/>
        </authorList>
    </citation>
    <scope>NUCLEOTIDE SEQUENCE [LARGE SCALE GENOMIC DNA]</scope>
    <source>
        <strain evidence="3">UAMH 10579</strain>
    </source>
</reference>
<evidence type="ECO:0000313" key="3">
    <source>
        <dbReference type="Proteomes" id="UP000091956"/>
    </source>
</evidence>
<keyword evidence="1" id="KW-0732">Signal</keyword>
<evidence type="ECO:0000256" key="1">
    <source>
        <dbReference type="SAM" id="SignalP"/>
    </source>
</evidence>
<gene>
    <name evidence="2" type="ORF">VE01_08952</name>
</gene>
<evidence type="ECO:0000313" key="2">
    <source>
        <dbReference type="EMBL" id="OBT92913.1"/>
    </source>
</evidence>
<name>A0A1B8GAP8_9PEZI</name>
<evidence type="ECO:0008006" key="4">
    <source>
        <dbReference type="Google" id="ProtNLM"/>
    </source>
</evidence>
<dbReference type="AlphaFoldDB" id="A0A1B8GAP8"/>
<feature type="chain" id="PRO_5008608469" description="Cyanovirin-N domain-containing protein" evidence="1">
    <location>
        <begin position="20"/>
        <end position="119"/>
    </location>
</feature>
<proteinExistence type="predicted"/>
<dbReference type="EMBL" id="KV460260">
    <property type="protein sequence ID" value="OBT92913.1"/>
    <property type="molecule type" value="Genomic_DNA"/>
</dbReference>
<dbReference type="Proteomes" id="UP000091956">
    <property type="component" value="Unassembled WGS sequence"/>
</dbReference>
<dbReference type="GeneID" id="28842338"/>
<organism evidence="2 3">
    <name type="scientific">Pseudogymnoascus verrucosus</name>
    <dbReference type="NCBI Taxonomy" id="342668"/>
    <lineage>
        <taxon>Eukaryota</taxon>
        <taxon>Fungi</taxon>
        <taxon>Dikarya</taxon>
        <taxon>Ascomycota</taxon>
        <taxon>Pezizomycotina</taxon>
        <taxon>Leotiomycetes</taxon>
        <taxon>Thelebolales</taxon>
        <taxon>Thelebolaceae</taxon>
        <taxon>Pseudogymnoascus</taxon>
    </lineage>
</organism>
<feature type="signal peptide" evidence="1">
    <location>
        <begin position="1"/>
        <end position="19"/>
    </location>
</feature>
<accession>A0A1B8GAP8</accession>
<protein>
    <recommendedName>
        <fullName evidence="4">Cyanovirin-N domain-containing protein</fullName>
    </recommendedName>
</protein>
<reference evidence="2 3" key="1">
    <citation type="submission" date="2016-03" db="EMBL/GenBank/DDBJ databases">
        <title>Comparative genomics of Pseudogymnoascus destructans, the fungus causing white-nose syndrome of bats.</title>
        <authorList>
            <person name="Palmer J.M."/>
            <person name="Drees K.P."/>
            <person name="Foster J.T."/>
            <person name="Lindner D.L."/>
        </authorList>
    </citation>
    <scope>NUCLEOTIDE SEQUENCE [LARGE SCALE GENOMIC DNA]</scope>
    <source>
        <strain evidence="2 3">UAMH 10579</strain>
    </source>
</reference>